<keyword evidence="1" id="KW-1133">Transmembrane helix</keyword>
<keyword evidence="1" id="KW-0812">Transmembrane</keyword>
<sequence>MSVRLLALAIAALSGVTMAVQGSLNAALGKVIGLLETTFVVHLVGLALVAVLLFGFRLGDGRLADYAQAPWYYYLGGILGVVIVYLVMRSIPRVGVAPATTAIIIGQVLTASLIDHLGLFGLEKLPFTWHRVVGTLLMAGGAWLLLKK</sequence>
<feature type="chain" id="PRO_5038441901" evidence="2">
    <location>
        <begin position="20"/>
        <end position="148"/>
    </location>
</feature>
<dbReference type="PANTHER" id="PTHR34821">
    <property type="entry name" value="INNER MEMBRANE PROTEIN YDCZ"/>
    <property type="match status" value="1"/>
</dbReference>
<feature type="transmembrane region" description="Helical" evidence="1">
    <location>
        <begin position="127"/>
        <end position="146"/>
    </location>
</feature>
<organism evidence="3 4">
    <name type="scientific">Desulfofundulus thermosubterraneus DSM 16057</name>
    <dbReference type="NCBI Taxonomy" id="1121432"/>
    <lineage>
        <taxon>Bacteria</taxon>
        <taxon>Bacillati</taxon>
        <taxon>Bacillota</taxon>
        <taxon>Clostridia</taxon>
        <taxon>Eubacteriales</taxon>
        <taxon>Peptococcaceae</taxon>
        <taxon>Desulfofundulus</taxon>
    </lineage>
</organism>
<reference evidence="4" key="1">
    <citation type="submission" date="2016-11" db="EMBL/GenBank/DDBJ databases">
        <authorList>
            <person name="Varghese N."/>
            <person name="Submissions S."/>
        </authorList>
    </citation>
    <scope>NUCLEOTIDE SEQUENCE [LARGE SCALE GENOMIC DNA]</scope>
    <source>
        <strain evidence="4">DSM 16057</strain>
    </source>
</reference>
<proteinExistence type="predicted"/>
<evidence type="ECO:0000256" key="2">
    <source>
        <dbReference type="SAM" id="SignalP"/>
    </source>
</evidence>
<protein>
    <submittedName>
        <fullName evidence="3">Transporter family-2 protein</fullName>
    </submittedName>
</protein>
<dbReference type="STRING" id="1121432.SAMN02745219_03226"/>
<evidence type="ECO:0000256" key="1">
    <source>
        <dbReference type="SAM" id="Phobius"/>
    </source>
</evidence>
<dbReference type="OrthoDB" id="9789346at2"/>
<dbReference type="AlphaFoldDB" id="A0A1M6LSQ1"/>
<keyword evidence="1" id="KW-0472">Membrane</keyword>
<feature type="transmembrane region" description="Helical" evidence="1">
    <location>
        <begin position="71"/>
        <end position="88"/>
    </location>
</feature>
<dbReference type="EMBL" id="FQZM01000055">
    <property type="protein sequence ID" value="SHJ74132.1"/>
    <property type="molecule type" value="Genomic_DNA"/>
</dbReference>
<name>A0A1M6LSQ1_9FIRM</name>
<keyword evidence="2" id="KW-0732">Signal</keyword>
<dbReference type="InterPro" id="IPR006750">
    <property type="entry name" value="YdcZ"/>
</dbReference>
<feature type="signal peptide" evidence="2">
    <location>
        <begin position="1"/>
        <end position="19"/>
    </location>
</feature>
<feature type="transmembrane region" description="Helical" evidence="1">
    <location>
        <begin position="39"/>
        <end position="59"/>
    </location>
</feature>
<evidence type="ECO:0000313" key="3">
    <source>
        <dbReference type="EMBL" id="SHJ74132.1"/>
    </source>
</evidence>
<dbReference type="GO" id="GO:0005886">
    <property type="term" value="C:plasma membrane"/>
    <property type="evidence" value="ECO:0007669"/>
    <property type="project" value="TreeGrafter"/>
</dbReference>
<keyword evidence="4" id="KW-1185">Reference proteome</keyword>
<evidence type="ECO:0000313" key="4">
    <source>
        <dbReference type="Proteomes" id="UP000184529"/>
    </source>
</evidence>
<gene>
    <name evidence="3" type="ORF">SAMN02745219_03226</name>
</gene>
<dbReference type="RefSeq" id="WP_072871136.1">
    <property type="nucleotide sequence ID" value="NZ_FQZM01000055.1"/>
</dbReference>
<dbReference type="PANTHER" id="PTHR34821:SF2">
    <property type="entry name" value="INNER MEMBRANE PROTEIN YDCZ"/>
    <property type="match status" value="1"/>
</dbReference>
<dbReference type="Proteomes" id="UP000184529">
    <property type="component" value="Unassembled WGS sequence"/>
</dbReference>
<accession>A0A1M6LSQ1</accession>
<dbReference type="Pfam" id="PF04657">
    <property type="entry name" value="DMT_YdcZ"/>
    <property type="match status" value="1"/>
</dbReference>